<dbReference type="InterPro" id="IPR015345">
    <property type="entry name" value="Cytokinin_DH_FAD/cytokin-bd"/>
</dbReference>
<evidence type="ECO:0000256" key="4">
    <source>
        <dbReference type="ARBA" id="ARBA00022827"/>
    </source>
</evidence>
<dbReference type="InterPro" id="IPR016170">
    <property type="entry name" value="Cytok_DH_C_sf"/>
</dbReference>
<comment type="similarity">
    <text evidence="2">Belongs to the oxygen-dependent FAD-linked oxidoreductase family.</text>
</comment>
<organism evidence="9">
    <name type="scientific">Oryza sativa subsp. japonica</name>
    <name type="common">Rice</name>
    <dbReference type="NCBI Taxonomy" id="39947"/>
    <lineage>
        <taxon>Eukaryota</taxon>
        <taxon>Viridiplantae</taxon>
        <taxon>Streptophyta</taxon>
        <taxon>Embryophyta</taxon>
        <taxon>Tracheophyta</taxon>
        <taxon>Spermatophyta</taxon>
        <taxon>Magnoliopsida</taxon>
        <taxon>Liliopsida</taxon>
        <taxon>Poales</taxon>
        <taxon>Poaceae</taxon>
        <taxon>BOP clade</taxon>
        <taxon>Oryzoideae</taxon>
        <taxon>Oryzeae</taxon>
        <taxon>Oryzinae</taxon>
        <taxon>Oryza</taxon>
        <taxon>Oryza sativa</taxon>
    </lineage>
</organism>
<dbReference type="SUPFAM" id="SSF55103">
    <property type="entry name" value="FAD-linked oxidases, C-terminal domain"/>
    <property type="match status" value="2"/>
</dbReference>
<keyword evidence="4" id="KW-0274">FAD</keyword>
<feature type="domain" description="Cytokinin dehydrogenase 1 FAD/cytokinin binding" evidence="8">
    <location>
        <begin position="246"/>
        <end position="373"/>
    </location>
</feature>
<dbReference type="Gene3D" id="3.30.43.10">
    <property type="entry name" value="Uridine Diphospho-n-acetylenolpyruvylglucosamine Reductase, domain 2"/>
    <property type="match status" value="1"/>
</dbReference>
<dbReference type="Gene3D" id="3.30.465.10">
    <property type="match status" value="1"/>
</dbReference>
<dbReference type="EMBL" id="CM000138">
    <property type="protein sequence ID" value="EEE54021.1"/>
    <property type="molecule type" value="Genomic_DNA"/>
</dbReference>
<evidence type="ECO:0000256" key="7">
    <source>
        <dbReference type="SAM" id="SignalP"/>
    </source>
</evidence>
<dbReference type="GO" id="GO:0019139">
    <property type="term" value="F:cytokinin dehydrogenase activity"/>
    <property type="evidence" value="ECO:0007669"/>
    <property type="project" value="InterPro"/>
</dbReference>
<feature type="compositionally biased region" description="Low complexity" evidence="6">
    <location>
        <begin position="398"/>
        <end position="438"/>
    </location>
</feature>
<evidence type="ECO:0000256" key="1">
    <source>
        <dbReference type="ARBA" id="ARBA00001974"/>
    </source>
</evidence>
<dbReference type="SUPFAM" id="SSF56176">
    <property type="entry name" value="FAD-binding/transporter-associated domain-like"/>
    <property type="match status" value="1"/>
</dbReference>
<dbReference type="InterPro" id="IPR016167">
    <property type="entry name" value="FAD-bd_PCMH_sub1"/>
</dbReference>
<dbReference type="Pfam" id="PF09265">
    <property type="entry name" value="Cytokin-bind"/>
    <property type="match status" value="2"/>
</dbReference>
<evidence type="ECO:0000313" key="9">
    <source>
        <dbReference type="EMBL" id="EEE54021.1"/>
    </source>
</evidence>
<dbReference type="AlphaFoldDB" id="B9ETK0"/>
<feature type="region of interest" description="Disordered" evidence="6">
    <location>
        <begin position="327"/>
        <end position="346"/>
    </location>
</feature>
<feature type="chain" id="PRO_5002883751" description="Cytokinin dehydrogenase 1 FAD/cytokinin binding domain-containing protein" evidence="7">
    <location>
        <begin position="18"/>
        <end position="546"/>
    </location>
</feature>
<evidence type="ECO:0000256" key="2">
    <source>
        <dbReference type="ARBA" id="ARBA00005466"/>
    </source>
</evidence>
<sequence>MAAIYLLIAALIASSHALAAHGAGGGVPLAAAAPLPFPGDLAASGKLRTDPNATVPASMDFGNITAALPAAVLFPGLPRRRGGAPARRLRRPGAAVHRLVPRPRPLHHGPGPSPPAASSSTCSPWAAAARRGSTCRRTARTWTPAASSCGSTCSRAALARGVAPRSWTDYLHLTVGGTLSNAGVSGQTYRHGPQISNVLELDVITGHGETVTCSKAVNSDLFDAVLGGLGQFGVITRARVAVEPAPARARWVRLVYADFAAFSADQERLVAARPDGSHGPWSYVEGAVYLAGRGLAVALKSSGGFFSDADAARVVALAAARNATAVVQHRGDASTTPRTRRPSSVDPAFPAALGYLHFEQGSPCSGDFTYEGFPRPGVRQGGGPRKGPGYGASRTRGSTCSSRAPASPTSTAASSRASSRRPPTSPDLSSSTPSTNPSKHNTLTLSPTLWDAAMSAVTPEGEEEVFYVVSLLFSAVANDVAALEAQNRRILRFCDLAGIGYKAYLAHYDSRGDWVRHFGAKWDRFVQRKDKYDPKKLLSPGQDIFN</sequence>
<evidence type="ECO:0000256" key="3">
    <source>
        <dbReference type="ARBA" id="ARBA00022630"/>
    </source>
</evidence>
<reference evidence="9" key="1">
    <citation type="journal article" date="2005" name="PLoS Biol.">
        <title>The genomes of Oryza sativa: a history of duplications.</title>
        <authorList>
            <person name="Yu J."/>
            <person name="Wang J."/>
            <person name="Lin W."/>
            <person name="Li S."/>
            <person name="Li H."/>
            <person name="Zhou J."/>
            <person name="Ni P."/>
            <person name="Dong W."/>
            <person name="Hu S."/>
            <person name="Zeng C."/>
            <person name="Zhang J."/>
            <person name="Zhang Y."/>
            <person name="Li R."/>
            <person name="Xu Z."/>
            <person name="Li S."/>
            <person name="Li X."/>
            <person name="Zheng H."/>
            <person name="Cong L."/>
            <person name="Lin L."/>
            <person name="Yin J."/>
            <person name="Geng J."/>
            <person name="Li G."/>
            <person name="Shi J."/>
            <person name="Liu J."/>
            <person name="Lv H."/>
            <person name="Li J."/>
            <person name="Wang J."/>
            <person name="Deng Y."/>
            <person name="Ran L."/>
            <person name="Shi X."/>
            <person name="Wang X."/>
            <person name="Wu Q."/>
            <person name="Li C."/>
            <person name="Ren X."/>
            <person name="Wang J."/>
            <person name="Wang X."/>
            <person name="Li D."/>
            <person name="Liu D."/>
            <person name="Zhang X."/>
            <person name="Ji Z."/>
            <person name="Zhao W."/>
            <person name="Sun Y."/>
            <person name="Zhang Z."/>
            <person name="Bao J."/>
            <person name="Han Y."/>
            <person name="Dong L."/>
            <person name="Ji J."/>
            <person name="Chen P."/>
            <person name="Wu S."/>
            <person name="Liu J."/>
            <person name="Xiao Y."/>
            <person name="Bu D."/>
            <person name="Tan J."/>
            <person name="Yang L."/>
            <person name="Ye C."/>
            <person name="Zhang J."/>
            <person name="Xu J."/>
            <person name="Zhou Y."/>
            <person name="Yu Y."/>
            <person name="Zhang B."/>
            <person name="Zhuang S."/>
            <person name="Wei H."/>
            <person name="Liu B."/>
            <person name="Lei M."/>
            <person name="Yu H."/>
            <person name="Li Y."/>
            <person name="Xu H."/>
            <person name="Wei S."/>
            <person name="He X."/>
            <person name="Fang L."/>
            <person name="Zhang Z."/>
            <person name="Zhang Y."/>
            <person name="Huang X."/>
            <person name="Su Z."/>
            <person name="Tong W."/>
            <person name="Li J."/>
            <person name="Tong Z."/>
            <person name="Li S."/>
            <person name="Ye J."/>
            <person name="Wang L."/>
            <person name="Fang L."/>
            <person name="Lei T."/>
            <person name="Chen C."/>
            <person name="Chen H."/>
            <person name="Xu Z."/>
            <person name="Li H."/>
            <person name="Huang H."/>
            <person name="Zhang F."/>
            <person name="Xu H."/>
            <person name="Li N."/>
            <person name="Zhao C."/>
            <person name="Li S."/>
            <person name="Dong L."/>
            <person name="Huang Y."/>
            <person name="Li L."/>
            <person name="Xi Y."/>
            <person name="Qi Q."/>
            <person name="Li W."/>
            <person name="Zhang B."/>
            <person name="Hu W."/>
            <person name="Zhang Y."/>
            <person name="Tian X."/>
            <person name="Jiao Y."/>
            <person name="Liang X."/>
            <person name="Jin J."/>
            <person name="Gao L."/>
            <person name="Zheng W."/>
            <person name="Hao B."/>
            <person name="Liu S."/>
            <person name="Wang W."/>
            <person name="Yuan L."/>
            <person name="Cao M."/>
            <person name="McDermott J."/>
            <person name="Samudrala R."/>
            <person name="Wang J."/>
            <person name="Wong G.K."/>
            <person name="Yang H."/>
        </authorList>
    </citation>
    <scope>NUCLEOTIDE SEQUENCE [LARGE SCALE GENOMIC DNA]</scope>
</reference>
<dbReference type="InterPro" id="IPR036318">
    <property type="entry name" value="FAD-bd_PCMH-like_sf"/>
</dbReference>
<feature type="domain" description="Cytokinin dehydrogenase 1 FAD/cytokinin binding" evidence="8">
    <location>
        <begin position="448"/>
        <end position="545"/>
    </location>
</feature>
<protein>
    <recommendedName>
        <fullName evidence="8">Cytokinin dehydrogenase 1 FAD/cytokinin binding domain-containing protein</fullName>
    </recommendedName>
</protein>
<feature type="region of interest" description="Disordered" evidence="6">
    <location>
        <begin position="81"/>
        <end position="123"/>
    </location>
</feature>
<evidence type="ECO:0000256" key="5">
    <source>
        <dbReference type="ARBA" id="ARBA00023002"/>
    </source>
</evidence>
<keyword evidence="3" id="KW-0285">Flavoprotein</keyword>
<dbReference type="Gene3D" id="3.40.462.10">
    <property type="entry name" value="FAD-linked oxidases, C-terminal domain"/>
    <property type="match status" value="1"/>
</dbReference>
<feature type="compositionally biased region" description="Gly residues" evidence="6">
    <location>
        <begin position="379"/>
        <end position="390"/>
    </location>
</feature>
<dbReference type="InterPro" id="IPR050432">
    <property type="entry name" value="FAD-linked_Oxidoreductases_BP"/>
</dbReference>
<dbReference type="GO" id="GO:0009690">
    <property type="term" value="P:cytokinin metabolic process"/>
    <property type="evidence" value="ECO:0007669"/>
    <property type="project" value="InterPro"/>
</dbReference>
<dbReference type="InterPro" id="IPR016169">
    <property type="entry name" value="FAD-bd_PCMH_sub2"/>
</dbReference>
<feature type="signal peptide" evidence="7">
    <location>
        <begin position="1"/>
        <end position="17"/>
    </location>
</feature>
<feature type="region of interest" description="Disordered" evidence="6">
    <location>
        <begin position="367"/>
        <end position="443"/>
    </location>
</feature>
<dbReference type="Proteomes" id="UP000007752">
    <property type="component" value="Chromosome 1"/>
</dbReference>
<proteinExistence type="inferred from homology"/>
<dbReference type="PANTHER" id="PTHR13878">
    <property type="entry name" value="GULONOLACTONE OXIDASE"/>
    <property type="match status" value="1"/>
</dbReference>
<evidence type="ECO:0000259" key="8">
    <source>
        <dbReference type="Pfam" id="PF09265"/>
    </source>
</evidence>
<gene>
    <name evidence="9" type="ORF">OsJ_00684</name>
</gene>
<reference evidence="9" key="2">
    <citation type="submission" date="2008-12" db="EMBL/GenBank/DDBJ databases">
        <title>Improved gene annotation of the rice (Oryza sativa) genomes.</title>
        <authorList>
            <person name="Wang J."/>
            <person name="Li R."/>
            <person name="Fan W."/>
            <person name="Huang Q."/>
            <person name="Zhang J."/>
            <person name="Zhou Y."/>
            <person name="Hu Y."/>
            <person name="Zi S."/>
            <person name="Li J."/>
            <person name="Ni P."/>
            <person name="Zheng H."/>
            <person name="Zhang Y."/>
            <person name="Zhao M."/>
            <person name="Hao Q."/>
            <person name="McDermott J."/>
            <person name="Samudrala R."/>
            <person name="Kristiansen K."/>
            <person name="Wong G.K.-S."/>
        </authorList>
    </citation>
    <scope>NUCLEOTIDE SEQUENCE</scope>
</reference>
<dbReference type="PANTHER" id="PTHR13878:SF42">
    <property type="entry name" value="CYTOKININ DEHYDROGENASE 1"/>
    <property type="match status" value="1"/>
</dbReference>
<accession>B9ETK0</accession>
<evidence type="ECO:0000256" key="6">
    <source>
        <dbReference type="SAM" id="MobiDB-lite"/>
    </source>
</evidence>
<dbReference type="InterPro" id="IPR016164">
    <property type="entry name" value="FAD-linked_Oxase-like_C"/>
</dbReference>
<keyword evidence="5" id="KW-0560">Oxidoreductase</keyword>
<comment type="cofactor">
    <cofactor evidence="1">
        <name>FAD</name>
        <dbReference type="ChEBI" id="CHEBI:57692"/>
    </cofactor>
</comment>
<keyword evidence="7" id="KW-0732">Signal</keyword>
<feature type="compositionally biased region" description="Basic residues" evidence="6">
    <location>
        <begin position="81"/>
        <end position="91"/>
    </location>
</feature>
<name>B9ETK0_ORYSJ</name>
<dbReference type="GO" id="GO:0050660">
    <property type="term" value="F:flavin adenine dinucleotide binding"/>
    <property type="evidence" value="ECO:0007669"/>
    <property type="project" value="InterPro"/>
</dbReference>